<gene>
    <name evidence="2" type="ORF">SAMN05216386_0974</name>
</gene>
<dbReference type="EMBL" id="FOVJ01000001">
    <property type="protein sequence ID" value="SFN43941.1"/>
    <property type="molecule type" value="Genomic_DNA"/>
</dbReference>
<feature type="compositionally biased region" description="Basic and acidic residues" evidence="1">
    <location>
        <begin position="163"/>
        <end position="172"/>
    </location>
</feature>
<evidence type="ECO:0000313" key="2">
    <source>
        <dbReference type="EMBL" id="SFN43941.1"/>
    </source>
</evidence>
<dbReference type="Proteomes" id="UP000183107">
    <property type="component" value="Unassembled WGS sequence"/>
</dbReference>
<feature type="region of interest" description="Disordered" evidence="1">
    <location>
        <begin position="163"/>
        <end position="188"/>
    </location>
</feature>
<sequence>MDIPWRKLRKLRRFKPVGIENRVSRYCKPRTRDIVAALSIFGLLGLPASSAFAVEANVYPNRQNAAASTEHEAIEKYYEEEARKRHEIVAKYYEDEAGKMQAKAKELKLLLEHYEDKSYLYGKKAQDLQAHTEALVRKYESAARTDVAEAASHRQIAAKLREKEKRYAETRSQRLSAIDGSHRGNVSR</sequence>
<evidence type="ECO:0000256" key="1">
    <source>
        <dbReference type="SAM" id="MobiDB-lite"/>
    </source>
</evidence>
<accession>A0A1I4Z0Z9</accession>
<name>A0A1I4Z0Z9_9PROT</name>
<keyword evidence="3" id="KW-1185">Reference proteome</keyword>
<dbReference type="AlphaFoldDB" id="A0A1I4Z0Z9"/>
<proteinExistence type="predicted"/>
<reference evidence="3" key="1">
    <citation type="submission" date="2016-10" db="EMBL/GenBank/DDBJ databases">
        <authorList>
            <person name="Varghese N."/>
        </authorList>
    </citation>
    <scope>NUCLEOTIDE SEQUENCE [LARGE SCALE GENOMIC DNA]</scope>
    <source>
        <strain evidence="3">Nsp8</strain>
    </source>
</reference>
<protein>
    <submittedName>
        <fullName evidence="2">Uncharacterized protein</fullName>
    </submittedName>
</protein>
<organism evidence="2 3">
    <name type="scientific">Nitrosospira briensis</name>
    <dbReference type="NCBI Taxonomy" id="35799"/>
    <lineage>
        <taxon>Bacteria</taxon>
        <taxon>Pseudomonadati</taxon>
        <taxon>Pseudomonadota</taxon>
        <taxon>Betaproteobacteria</taxon>
        <taxon>Nitrosomonadales</taxon>
        <taxon>Nitrosomonadaceae</taxon>
        <taxon>Nitrosospira</taxon>
    </lineage>
</organism>
<evidence type="ECO:0000313" key="3">
    <source>
        <dbReference type="Proteomes" id="UP000183107"/>
    </source>
</evidence>
<dbReference type="RefSeq" id="WP_256208389.1">
    <property type="nucleotide sequence ID" value="NZ_FOVJ01000001.1"/>
</dbReference>